<organism evidence="3 4">
    <name type="scientific">Methanocella paludicola (strain DSM 17711 / JCM 13418 / NBRC 101707 / SANAE)</name>
    <dbReference type="NCBI Taxonomy" id="304371"/>
    <lineage>
        <taxon>Archaea</taxon>
        <taxon>Methanobacteriati</taxon>
        <taxon>Methanobacteriota</taxon>
        <taxon>Stenosarchaea group</taxon>
        <taxon>Methanomicrobia</taxon>
        <taxon>Methanocellales</taxon>
        <taxon>Methanocellaceae</taxon>
        <taxon>Methanocella</taxon>
    </lineage>
</organism>
<dbReference type="EMBL" id="AP011532">
    <property type="protein sequence ID" value="BAI60834.1"/>
    <property type="molecule type" value="Genomic_DNA"/>
</dbReference>
<evidence type="ECO:0000256" key="1">
    <source>
        <dbReference type="SAM" id="MobiDB-lite"/>
    </source>
</evidence>
<reference evidence="4" key="3">
    <citation type="journal article" date="2011" name="PLoS ONE">
        <title>Genome sequence of a mesophilic hydrogenotrophic methanogen Methanocella paludicola, the first cultivated representative of the order Methanocellales.</title>
        <authorList>
            <person name="Sakai S."/>
            <person name="Takaki Y."/>
            <person name="Shimamura S."/>
            <person name="Sekine M."/>
            <person name="Tajima T."/>
            <person name="Kosugi H."/>
            <person name="Ichikawa N."/>
            <person name="Tasumi E."/>
            <person name="Hiraki A.T."/>
            <person name="Shimizu A."/>
            <person name="Kato Y."/>
            <person name="Nishiko R."/>
            <person name="Mori K."/>
            <person name="Fujita N."/>
            <person name="Imachi H."/>
            <person name="Takai K."/>
        </authorList>
    </citation>
    <scope>NUCLEOTIDE SEQUENCE [LARGE SCALE GENOMIC DNA]</scope>
    <source>
        <strain evidence="4">DSM 17711 / JCM 13418 / NBRC 101707 / SANAE</strain>
    </source>
</reference>
<protein>
    <recommendedName>
        <fullName evidence="2">Dipeptidylpeptidase IV N-terminal domain-containing protein</fullName>
    </recommendedName>
</protein>
<gene>
    <name evidence="3" type="ordered locus">MCP_0762</name>
</gene>
<dbReference type="GO" id="GO:0006508">
    <property type="term" value="P:proteolysis"/>
    <property type="evidence" value="ECO:0007669"/>
    <property type="project" value="InterPro"/>
</dbReference>
<dbReference type="Gene3D" id="2.120.10.30">
    <property type="entry name" value="TolB, C-terminal domain"/>
    <property type="match status" value="1"/>
</dbReference>
<feature type="compositionally biased region" description="Polar residues" evidence="1">
    <location>
        <begin position="10"/>
        <end position="22"/>
    </location>
</feature>
<name>D1YWL2_METPS</name>
<dbReference type="STRING" id="304371.MCP_0762"/>
<accession>D1YWL2</accession>
<proteinExistence type="predicted"/>
<dbReference type="Proteomes" id="UP000001882">
    <property type="component" value="Chromosome"/>
</dbReference>
<feature type="region of interest" description="Disordered" evidence="1">
    <location>
        <begin position="1"/>
        <end position="25"/>
    </location>
</feature>
<dbReference type="KEGG" id="mpd:MCP_0762"/>
<keyword evidence="4" id="KW-1185">Reference proteome</keyword>
<evidence type="ECO:0000259" key="2">
    <source>
        <dbReference type="Pfam" id="PF00930"/>
    </source>
</evidence>
<feature type="compositionally biased region" description="Polar residues" evidence="1">
    <location>
        <begin position="46"/>
        <end position="57"/>
    </location>
</feature>
<feature type="domain" description="Dipeptidylpeptidase IV N-terminal" evidence="2">
    <location>
        <begin position="13"/>
        <end position="56"/>
    </location>
</feature>
<dbReference type="AlphaFoldDB" id="D1YWL2"/>
<dbReference type="InterPro" id="IPR002469">
    <property type="entry name" value="Peptidase_S9B_N"/>
</dbReference>
<sequence length="71" mass="8009">MMNADGLEQTCISNNHGQNWEPSWSPDGTKIAFTCNWDIYAKNADGSEQTDLTNNQKWDYEPATDAGKRLL</sequence>
<dbReference type="SUPFAM" id="SSF82171">
    <property type="entry name" value="DPP6 N-terminal domain-like"/>
    <property type="match status" value="1"/>
</dbReference>
<evidence type="ECO:0000313" key="3">
    <source>
        <dbReference type="EMBL" id="BAI60834.1"/>
    </source>
</evidence>
<reference evidence="3 4" key="2">
    <citation type="journal article" date="2008" name="Int. J. Syst. Evol. Microbiol.">
        <title>Methanocella paludicola gen. nov., sp. nov., a methane-producing archaeon, the first isolate of the lineage 'Rice Cluster I', and proposal of the new archaeal order Methanocellales ord. nov.</title>
        <authorList>
            <person name="Sakai S."/>
            <person name="Imachi H."/>
            <person name="Hanada S."/>
            <person name="Ohashi A."/>
            <person name="Harada H."/>
            <person name="Kamagata Y."/>
        </authorList>
    </citation>
    <scope>NUCLEOTIDE SEQUENCE [LARGE SCALE GENOMIC DNA]</scope>
    <source>
        <strain evidence="4">DSM 17711 / JCM 13418 / NBRC 101707 / SANAE</strain>
    </source>
</reference>
<reference evidence="3 4" key="1">
    <citation type="journal article" date="2007" name="Appl. Environ. Microbiol.">
        <title>Isolation of key methanogens for global methane emission from rice paddy fields: a novel isolate affiliated with the clone cluster rice cluster I.</title>
        <authorList>
            <person name="Sakai S."/>
            <person name="Imachi H."/>
            <person name="Sekiguchi Y."/>
            <person name="Ohashi A."/>
            <person name="Harada H."/>
            <person name="Kamagata Y."/>
        </authorList>
    </citation>
    <scope>NUCLEOTIDE SEQUENCE [LARGE SCALE GENOMIC DNA]</scope>
    <source>
        <strain evidence="4">DSM 17711 / JCM 13418 / NBRC 101707 / SANAE</strain>
    </source>
</reference>
<dbReference type="Pfam" id="PF00930">
    <property type="entry name" value="DPPIV_N"/>
    <property type="match status" value="1"/>
</dbReference>
<dbReference type="eggNOG" id="arCOG03383">
    <property type="taxonomic scope" value="Archaea"/>
</dbReference>
<dbReference type="InterPro" id="IPR011042">
    <property type="entry name" value="6-blade_b-propeller_TolB-like"/>
</dbReference>
<dbReference type="InParanoid" id="D1YWL2"/>
<feature type="region of interest" description="Disordered" evidence="1">
    <location>
        <begin position="45"/>
        <end position="71"/>
    </location>
</feature>
<evidence type="ECO:0000313" key="4">
    <source>
        <dbReference type="Proteomes" id="UP000001882"/>
    </source>
</evidence>